<name>A0A7T2GLM9_9SPHN</name>
<dbReference type="Proteomes" id="UP000594873">
    <property type="component" value="Chromosome"/>
</dbReference>
<accession>A0A7T2GLM9</accession>
<dbReference type="EMBL" id="CP065592">
    <property type="protein sequence ID" value="QPQ56149.1"/>
    <property type="molecule type" value="Genomic_DNA"/>
</dbReference>
<keyword evidence="2" id="KW-1185">Reference proteome</keyword>
<organism evidence="1 2">
    <name type="scientific">Allosphingosinicella flava</name>
    <dbReference type="NCBI Taxonomy" id="2771430"/>
    <lineage>
        <taxon>Bacteria</taxon>
        <taxon>Pseudomonadati</taxon>
        <taxon>Pseudomonadota</taxon>
        <taxon>Alphaproteobacteria</taxon>
        <taxon>Sphingomonadales</taxon>
        <taxon>Sphingomonadaceae</taxon>
        <taxon>Allosphingosinicella</taxon>
    </lineage>
</organism>
<protein>
    <submittedName>
        <fullName evidence="1">Uncharacterized protein</fullName>
    </submittedName>
</protein>
<evidence type="ECO:0000313" key="2">
    <source>
        <dbReference type="Proteomes" id="UP000594873"/>
    </source>
</evidence>
<sequence length="88" mass="9239">MMRLPKSLAIPSVGSSGGLSSLFQEACQLVKAAENRSFLGLAHHVGEIHLPFIGEISHILGLACRRGRAHEIPAFAGMTVTVMSGDVG</sequence>
<proteinExistence type="predicted"/>
<reference evidence="1 2" key="1">
    <citation type="submission" date="2020-11" db="EMBL/GenBank/DDBJ databases">
        <title>Genome seq and assembly of Sphingosinicella sp.</title>
        <authorList>
            <person name="Chhetri G."/>
        </authorList>
    </citation>
    <scope>NUCLEOTIDE SEQUENCE [LARGE SCALE GENOMIC DNA]</scope>
    <source>
        <strain evidence="1 2">UDD2</strain>
    </source>
</reference>
<dbReference type="AlphaFoldDB" id="A0A7T2GLM9"/>
<evidence type="ECO:0000313" key="1">
    <source>
        <dbReference type="EMBL" id="QPQ56149.1"/>
    </source>
</evidence>
<dbReference type="KEGG" id="sflv:IC614_06195"/>
<gene>
    <name evidence="1" type="ORF">IC614_06195</name>
</gene>